<proteinExistence type="predicted"/>
<organism evidence="2">
    <name type="scientific">Siphoviridae sp. ctHip2</name>
    <dbReference type="NCBI Taxonomy" id="2827830"/>
    <lineage>
        <taxon>Viruses</taxon>
        <taxon>Duplodnaviria</taxon>
        <taxon>Heunggongvirae</taxon>
        <taxon>Uroviricota</taxon>
        <taxon>Caudoviricetes</taxon>
    </lineage>
</organism>
<sequence length="338" mass="38901">MNNEDVRKLVSFKTVEKIKPIENADAIELVCFGGWQVVVKKDEFKVGDKVIYFEIDSFLPKGVKQFSFLVEKSSKKALDTKGNEVVGHVLKTIRLRGAISQGLVLSPKDFDKELNTQKDLEDYFYNELGVFKYEKPLPLDSEIIGNYPNFTTKTDSERVQNLSDEILQKLGEKCTWIATEKVDGTSSTWWKDEKGIIHAASRNYEIAIVKGAVHYELIKKYKLDEILKPNEIIKGEIVGEGIQKNPLKIQGKKLLIFEWESPNRDLPKELEDLKVKEYDLPFPKTVEEAVAQVYGLKSLVNPNVQAEGIVWWNKEHELFEELDFRPNFKAINNKYLLK</sequence>
<dbReference type="SUPFAM" id="SSF56091">
    <property type="entry name" value="DNA ligase/mRNA capping enzyme, catalytic domain"/>
    <property type="match status" value="1"/>
</dbReference>
<protein>
    <submittedName>
        <fullName evidence="2">Putative RNA ligase</fullName>
    </submittedName>
</protein>
<evidence type="ECO:0000259" key="1">
    <source>
        <dbReference type="Pfam" id="PF09414"/>
    </source>
</evidence>
<name>A0A8S5RVR8_9CAUD</name>
<dbReference type="GO" id="GO:0016874">
    <property type="term" value="F:ligase activity"/>
    <property type="evidence" value="ECO:0007669"/>
    <property type="project" value="UniProtKB-KW"/>
</dbReference>
<dbReference type="InterPro" id="IPR021122">
    <property type="entry name" value="RNA_ligase_dom_REL/Rnl2"/>
</dbReference>
<dbReference type="EMBL" id="BK032497">
    <property type="protein sequence ID" value="DAF42595.1"/>
    <property type="molecule type" value="Genomic_DNA"/>
</dbReference>
<accession>A0A8S5RVR8</accession>
<feature type="domain" description="RNA ligase" evidence="1">
    <location>
        <begin position="175"/>
        <end position="316"/>
    </location>
</feature>
<keyword evidence="2" id="KW-0436">Ligase</keyword>
<evidence type="ECO:0000313" key="2">
    <source>
        <dbReference type="EMBL" id="DAF42595.1"/>
    </source>
</evidence>
<dbReference type="Pfam" id="PF21189">
    <property type="entry name" value="PHA02142"/>
    <property type="match status" value="1"/>
</dbReference>
<dbReference type="Gene3D" id="3.30.470.30">
    <property type="entry name" value="DNA ligase/mRNA capping enzyme"/>
    <property type="match status" value="1"/>
</dbReference>
<reference evidence="2" key="1">
    <citation type="journal article" date="2021" name="Proc. Natl. Acad. Sci. U.S.A.">
        <title>A Catalog of Tens of Thousands of Viruses from Human Metagenomes Reveals Hidden Associations with Chronic Diseases.</title>
        <authorList>
            <person name="Tisza M.J."/>
            <person name="Buck C.B."/>
        </authorList>
    </citation>
    <scope>NUCLEOTIDE SEQUENCE</scope>
    <source>
        <strain evidence="2">CtHip2</strain>
    </source>
</reference>
<dbReference type="Pfam" id="PF09414">
    <property type="entry name" value="RNA_ligase"/>
    <property type="match status" value="1"/>
</dbReference>